<dbReference type="Proteomes" id="UP001165092">
    <property type="component" value="Unassembled WGS sequence"/>
</dbReference>
<dbReference type="RefSeq" id="WP_285759356.1">
    <property type="nucleotide sequence ID" value="NZ_BSQG01000003.1"/>
</dbReference>
<sequence>MTVPERFSGLARLAAVTAIGLTLGAGLTACSGEEPQADVAADRSPAPVLGENDDRIQLTEGIPYTLRTSGSETIALEITGHSDGPESNVDITVAPEGGESAEHTLGHGDELELGGETWRVSELGFSDSMPGSTTLTRKN</sequence>
<reference evidence="1" key="1">
    <citation type="submission" date="2023-02" db="EMBL/GenBank/DDBJ databases">
        <title>Nocardiopsis ansamitocini NBRC 112285.</title>
        <authorList>
            <person name="Ichikawa N."/>
            <person name="Sato H."/>
            <person name="Tonouchi N."/>
        </authorList>
    </citation>
    <scope>NUCLEOTIDE SEQUENCE</scope>
    <source>
        <strain evidence="1">NBRC 112285</strain>
    </source>
</reference>
<evidence type="ECO:0008006" key="3">
    <source>
        <dbReference type="Google" id="ProtNLM"/>
    </source>
</evidence>
<dbReference type="Pfam" id="PF19944">
    <property type="entry name" value="DUF6406"/>
    <property type="match status" value="1"/>
</dbReference>
<evidence type="ECO:0000313" key="2">
    <source>
        <dbReference type="Proteomes" id="UP001165092"/>
    </source>
</evidence>
<dbReference type="PROSITE" id="PS51257">
    <property type="entry name" value="PROKAR_LIPOPROTEIN"/>
    <property type="match status" value="1"/>
</dbReference>
<dbReference type="InterPro" id="IPR045642">
    <property type="entry name" value="DUF6406"/>
</dbReference>
<gene>
    <name evidence="1" type="ORF">Nans01_23700</name>
</gene>
<organism evidence="1 2">
    <name type="scientific">Nocardiopsis ansamitocini</name>
    <dbReference type="NCBI Taxonomy" id="1670832"/>
    <lineage>
        <taxon>Bacteria</taxon>
        <taxon>Bacillati</taxon>
        <taxon>Actinomycetota</taxon>
        <taxon>Actinomycetes</taxon>
        <taxon>Streptosporangiales</taxon>
        <taxon>Nocardiopsidaceae</taxon>
        <taxon>Nocardiopsis</taxon>
    </lineage>
</organism>
<comment type="caution">
    <text evidence="1">The sequence shown here is derived from an EMBL/GenBank/DDBJ whole genome shotgun (WGS) entry which is preliminary data.</text>
</comment>
<dbReference type="EMBL" id="BSQG01000003">
    <property type="protein sequence ID" value="GLU48019.1"/>
    <property type="molecule type" value="Genomic_DNA"/>
</dbReference>
<dbReference type="AlphaFoldDB" id="A0A9W6UIR8"/>
<accession>A0A9W6UIR8</accession>
<keyword evidence="2" id="KW-1185">Reference proteome</keyword>
<name>A0A9W6UIR8_9ACTN</name>
<protein>
    <recommendedName>
        <fullName evidence="3">Lipoprotein</fullName>
    </recommendedName>
</protein>
<evidence type="ECO:0000313" key="1">
    <source>
        <dbReference type="EMBL" id="GLU48019.1"/>
    </source>
</evidence>
<proteinExistence type="predicted"/>